<evidence type="ECO:0000256" key="22">
    <source>
        <dbReference type="ARBA" id="ARBA00032666"/>
    </source>
</evidence>
<keyword evidence="18" id="KW-1207">Sterol metabolism</keyword>
<keyword evidence="26" id="KW-1185">Reference proteome</keyword>
<evidence type="ECO:0000256" key="14">
    <source>
        <dbReference type="ARBA" id="ARBA00023033"/>
    </source>
</evidence>
<accession>A0ABM0GTP0</accession>
<keyword evidence="16" id="KW-0496">Mitochondrion</keyword>
<keyword evidence="17" id="KW-0472">Membrane</keyword>
<evidence type="ECO:0000256" key="18">
    <source>
        <dbReference type="ARBA" id="ARBA00023166"/>
    </source>
</evidence>
<dbReference type="PANTHER" id="PTHR24279:SF3">
    <property type="entry name" value="CHOLESTEROL SIDE-CHAIN CLEAVAGE ENZYME, MITOCHONDRIAL"/>
    <property type="match status" value="1"/>
</dbReference>
<dbReference type="RefSeq" id="XP_002737136.1">
    <property type="nucleotide sequence ID" value="XM_002737090.2"/>
</dbReference>
<dbReference type="PANTHER" id="PTHR24279">
    <property type="entry name" value="CYTOCHROME P450"/>
    <property type="match status" value="1"/>
</dbReference>
<evidence type="ECO:0000256" key="20">
    <source>
        <dbReference type="ARBA" id="ARBA00023250"/>
    </source>
</evidence>
<dbReference type="Pfam" id="PF00067">
    <property type="entry name" value="p450"/>
    <property type="match status" value="1"/>
</dbReference>
<sequence>MAASRLFVTRCVSPASRLQILSTSRPTLQISTQPATGQDFSLLEAKPFESIPGPPRNILTTIKSTYDMLVSGTIRKPWVLFKELHDEYGDIVYSGFGSSFESVLLLDPKDVEKVLRNEGKYPRRLEFTPWIAYREYRGKAKGVLLTEDQIWKRNRLAVSKRMLHPKEVVEYAPTINSVVTDFVDRMERKRLTDENCVVHGIEQDLFKYAMDAAGSVLLDSRLKLLDDNLHIEEEAFIESVHAIFEEFAPMMMIPTKLHKMLNTKSWKRHTKAWDTIFHYAKKLIDDKINRVYEELKDDNQTEKKADFLTYLVQQNKISVEEIYANCTELLAAAVDTTSNTTLWCIYMLASNPDAQERLHQEVKKVIPDNEIPMPKHIDHMPYLKSVVKETLRMYPPALNISRKLDKDIELKGYRIPAGMAMSGQVLMMGRDPRYFKDPLQFKPDRWLRENEEIHHPFVALPFGFGPRMCVGRRLAELEMRLLLARISKNYWIESLKDVEPMLTSLLVPDKPTQLKFTKKS</sequence>
<comment type="subcellular location">
    <subcellularLocation>
        <location evidence="2">Mitochondrion inner membrane</location>
        <topology evidence="2">Peripheral membrane protein</topology>
    </subcellularLocation>
</comment>
<evidence type="ECO:0000313" key="26">
    <source>
        <dbReference type="Proteomes" id="UP000694865"/>
    </source>
</evidence>
<dbReference type="PRINTS" id="PR00385">
    <property type="entry name" value="P450"/>
</dbReference>
<dbReference type="PRINTS" id="PR00463">
    <property type="entry name" value="EP450I"/>
</dbReference>
<proteinExistence type="inferred from homology"/>
<keyword evidence="20" id="KW-0755">Steroidogenesis</keyword>
<keyword evidence="15" id="KW-0443">Lipid metabolism</keyword>
<dbReference type="CDD" id="cd11054">
    <property type="entry name" value="CYP24A1-like"/>
    <property type="match status" value="1"/>
</dbReference>
<keyword evidence="13 25" id="KW-0408">Iron</keyword>
<gene>
    <name evidence="27" type="primary">LOC100372479</name>
</gene>
<dbReference type="InterPro" id="IPR050479">
    <property type="entry name" value="CYP11_CYP27_families"/>
</dbReference>
<keyword evidence="11" id="KW-0809">Transit peptide</keyword>
<evidence type="ECO:0000313" key="27">
    <source>
        <dbReference type="RefSeq" id="XP_002737136.1"/>
    </source>
</evidence>
<evidence type="ECO:0000256" key="12">
    <source>
        <dbReference type="ARBA" id="ARBA00023002"/>
    </source>
</evidence>
<comment type="similarity">
    <text evidence="4 25">Belongs to the cytochrome P450 family.</text>
</comment>
<keyword evidence="12 25" id="KW-0560">Oxidoreductase</keyword>
<keyword evidence="7" id="KW-0153">Cholesterol metabolism</keyword>
<evidence type="ECO:0000256" key="17">
    <source>
        <dbReference type="ARBA" id="ARBA00023136"/>
    </source>
</evidence>
<comment type="pathway">
    <text evidence="3">Lipid metabolism; C21-steroid hormone metabolism.</text>
</comment>
<evidence type="ECO:0000256" key="4">
    <source>
        <dbReference type="ARBA" id="ARBA00010617"/>
    </source>
</evidence>
<evidence type="ECO:0000256" key="10">
    <source>
        <dbReference type="ARBA" id="ARBA00022792"/>
    </source>
</evidence>
<evidence type="ECO:0000256" key="9">
    <source>
        <dbReference type="ARBA" id="ARBA00022723"/>
    </source>
</evidence>
<dbReference type="EC" id="1.14.15.6" evidence="5"/>
<evidence type="ECO:0000256" key="16">
    <source>
        <dbReference type="ARBA" id="ARBA00023128"/>
    </source>
</evidence>
<keyword evidence="9 25" id="KW-0479">Metal-binding</keyword>
<evidence type="ECO:0000256" key="23">
    <source>
        <dbReference type="ARBA" id="ARBA00033274"/>
    </source>
</evidence>
<dbReference type="SUPFAM" id="SSF48264">
    <property type="entry name" value="Cytochrome P450"/>
    <property type="match status" value="1"/>
</dbReference>
<keyword evidence="8 25" id="KW-0349">Heme</keyword>
<evidence type="ECO:0000256" key="7">
    <source>
        <dbReference type="ARBA" id="ARBA00022548"/>
    </source>
</evidence>
<evidence type="ECO:0000256" key="8">
    <source>
        <dbReference type="ARBA" id="ARBA00022617"/>
    </source>
</evidence>
<evidence type="ECO:0000256" key="6">
    <source>
        <dbReference type="ARBA" id="ARBA00019844"/>
    </source>
</evidence>
<evidence type="ECO:0000256" key="13">
    <source>
        <dbReference type="ARBA" id="ARBA00023004"/>
    </source>
</evidence>
<evidence type="ECO:0000256" key="15">
    <source>
        <dbReference type="ARBA" id="ARBA00023098"/>
    </source>
</evidence>
<evidence type="ECO:0000256" key="3">
    <source>
        <dbReference type="ARBA" id="ARBA00005108"/>
    </source>
</evidence>
<evidence type="ECO:0000256" key="11">
    <source>
        <dbReference type="ARBA" id="ARBA00022946"/>
    </source>
</evidence>
<dbReference type="Proteomes" id="UP000694865">
    <property type="component" value="Unplaced"/>
</dbReference>
<dbReference type="GeneID" id="100372479"/>
<evidence type="ECO:0000256" key="5">
    <source>
        <dbReference type="ARBA" id="ARBA00012764"/>
    </source>
</evidence>
<dbReference type="InterPro" id="IPR017972">
    <property type="entry name" value="Cyt_P450_CS"/>
</dbReference>
<keyword evidence="10" id="KW-0999">Mitochondrion inner membrane</keyword>
<evidence type="ECO:0000256" key="24">
    <source>
        <dbReference type="ARBA" id="ARBA00033394"/>
    </source>
</evidence>
<dbReference type="InterPro" id="IPR001128">
    <property type="entry name" value="Cyt_P450"/>
</dbReference>
<comment type="cofactor">
    <cofactor evidence="1">
        <name>heme</name>
        <dbReference type="ChEBI" id="CHEBI:30413"/>
    </cofactor>
</comment>
<dbReference type="InterPro" id="IPR002401">
    <property type="entry name" value="Cyt_P450_E_grp-I"/>
</dbReference>
<evidence type="ECO:0000256" key="19">
    <source>
        <dbReference type="ARBA" id="ARBA00023221"/>
    </source>
</evidence>
<keyword evidence="19" id="KW-0753">Steroid metabolism</keyword>
<evidence type="ECO:0000256" key="1">
    <source>
        <dbReference type="ARBA" id="ARBA00001971"/>
    </source>
</evidence>
<keyword evidence="14 25" id="KW-0503">Monooxygenase</keyword>
<evidence type="ECO:0000256" key="25">
    <source>
        <dbReference type="RuleBase" id="RU000461"/>
    </source>
</evidence>
<dbReference type="InterPro" id="IPR036396">
    <property type="entry name" value="Cyt_P450_sf"/>
</dbReference>
<reference evidence="27" key="1">
    <citation type="submission" date="2025-08" db="UniProtKB">
        <authorList>
            <consortium name="RefSeq"/>
        </authorList>
    </citation>
    <scope>IDENTIFICATION</scope>
    <source>
        <tissue evidence="27">Testes</tissue>
    </source>
</reference>
<dbReference type="PROSITE" id="PS00086">
    <property type="entry name" value="CYTOCHROME_P450"/>
    <property type="match status" value="1"/>
</dbReference>
<dbReference type="Gene3D" id="1.10.630.10">
    <property type="entry name" value="Cytochrome P450"/>
    <property type="match status" value="1"/>
</dbReference>
<protein>
    <recommendedName>
        <fullName evidence="6">Cholesterol side-chain cleavage enzyme, mitochondrial</fullName>
        <ecNumber evidence="5">1.14.15.6</ecNumber>
    </recommendedName>
    <alternativeName>
        <fullName evidence="21">CYPXIA1</fullName>
    </alternativeName>
    <alternativeName>
        <fullName evidence="23">Cholesterol desmolase</fullName>
    </alternativeName>
    <alternativeName>
        <fullName evidence="22">Cytochrome P450 11A1</fullName>
    </alternativeName>
    <alternativeName>
        <fullName evidence="24">Cytochrome P450(scc)</fullName>
    </alternativeName>
</protein>
<name>A0ABM0GTP0_SACKO</name>
<evidence type="ECO:0000256" key="21">
    <source>
        <dbReference type="ARBA" id="ARBA00030343"/>
    </source>
</evidence>
<evidence type="ECO:0000256" key="2">
    <source>
        <dbReference type="ARBA" id="ARBA00004637"/>
    </source>
</evidence>
<organism evidence="26 27">
    <name type="scientific">Saccoglossus kowalevskii</name>
    <name type="common">Acorn worm</name>
    <dbReference type="NCBI Taxonomy" id="10224"/>
    <lineage>
        <taxon>Eukaryota</taxon>
        <taxon>Metazoa</taxon>
        <taxon>Hemichordata</taxon>
        <taxon>Enteropneusta</taxon>
        <taxon>Harrimaniidae</taxon>
        <taxon>Saccoglossus</taxon>
    </lineage>
</organism>